<feature type="transmembrane region" description="Helical" evidence="11">
    <location>
        <begin position="837"/>
        <end position="862"/>
    </location>
</feature>
<dbReference type="InterPro" id="IPR017871">
    <property type="entry name" value="ABC_transporter-like_CS"/>
</dbReference>
<evidence type="ECO:0000259" key="12">
    <source>
        <dbReference type="PROSITE" id="PS50893"/>
    </source>
</evidence>
<keyword evidence="6 14" id="KW-0067">ATP-binding</keyword>
<dbReference type="FunFam" id="3.40.50.300:FF:000299">
    <property type="entry name" value="ABC transporter ATP-binding protein/permease"/>
    <property type="match status" value="2"/>
</dbReference>
<dbReference type="InterPro" id="IPR039421">
    <property type="entry name" value="Type_1_exporter"/>
</dbReference>
<dbReference type="SUPFAM" id="SSF52540">
    <property type="entry name" value="P-loop containing nucleoside triphosphate hydrolases"/>
    <property type="match status" value="2"/>
</dbReference>
<dbReference type="InterPro" id="IPR011527">
    <property type="entry name" value="ABC1_TM_dom"/>
</dbReference>
<dbReference type="GO" id="GO:0005886">
    <property type="term" value="C:plasma membrane"/>
    <property type="evidence" value="ECO:0007669"/>
    <property type="project" value="UniProtKB-SubCell"/>
</dbReference>
<accession>A0A1V4D231</accession>
<evidence type="ECO:0000256" key="9">
    <source>
        <dbReference type="ARBA" id="ARBA00061644"/>
    </source>
</evidence>
<organism evidence="14 15">
    <name type="scientific">Streptomyces antioxidans</name>
    <dbReference type="NCBI Taxonomy" id="1507734"/>
    <lineage>
        <taxon>Bacteria</taxon>
        <taxon>Bacillati</taxon>
        <taxon>Actinomycetota</taxon>
        <taxon>Actinomycetes</taxon>
        <taxon>Kitasatosporales</taxon>
        <taxon>Streptomycetaceae</taxon>
        <taxon>Streptomyces</taxon>
    </lineage>
</organism>
<feature type="domain" description="ABC transporter" evidence="12">
    <location>
        <begin position="311"/>
        <end position="550"/>
    </location>
</feature>
<dbReference type="PANTHER" id="PTHR43394">
    <property type="entry name" value="ATP-DEPENDENT PERMEASE MDL1, MITOCHONDRIAL"/>
    <property type="match status" value="1"/>
</dbReference>
<evidence type="ECO:0000256" key="10">
    <source>
        <dbReference type="SAM" id="MobiDB-lite"/>
    </source>
</evidence>
<dbReference type="Proteomes" id="UP000033615">
    <property type="component" value="Unassembled WGS sequence"/>
</dbReference>
<evidence type="ECO:0000256" key="4">
    <source>
        <dbReference type="ARBA" id="ARBA00022692"/>
    </source>
</evidence>
<dbReference type="CDD" id="cd18543">
    <property type="entry name" value="ABC_6TM_Rv0194_D1_like"/>
    <property type="match status" value="1"/>
</dbReference>
<gene>
    <name evidence="14" type="ORF">VT50_0221290</name>
</gene>
<dbReference type="InterPro" id="IPR027417">
    <property type="entry name" value="P-loop_NTPase"/>
</dbReference>
<comment type="caution">
    <text evidence="14">The sequence shown here is derived from an EMBL/GenBank/DDBJ whole genome shotgun (WGS) entry which is preliminary data.</text>
</comment>
<dbReference type="GO" id="GO:0005524">
    <property type="term" value="F:ATP binding"/>
    <property type="evidence" value="ECO:0007669"/>
    <property type="project" value="UniProtKB-KW"/>
</dbReference>
<comment type="subcellular location">
    <subcellularLocation>
        <location evidence="1">Cell membrane</location>
        <topology evidence="1">Multi-pass membrane protein</topology>
    </subcellularLocation>
</comment>
<dbReference type="PANTHER" id="PTHR43394:SF1">
    <property type="entry name" value="ATP-BINDING CASSETTE SUB-FAMILY B MEMBER 10, MITOCHONDRIAL"/>
    <property type="match status" value="1"/>
</dbReference>
<feature type="domain" description="ABC transmembrane type-1" evidence="13">
    <location>
        <begin position="1"/>
        <end position="279"/>
    </location>
</feature>
<dbReference type="SUPFAM" id="SSF90123">
    <property type="entry name" value="ABC transporter transmembrane region"/>
    <property type="match status" value="2"/>
</dbReference>
<dbReference type="Pfam" id="PF00664">
    <property type="entry name" value="ABC_membrane"/>
    <property type="match status" value="2"/>
</dbReference>
<sequence length="1186" mass="128045">MVLSSILSIVLVTLGPLLTRDGVNRAVAGDSDGIGWVAAGLVLIAAIDFAGNYVRRFTGGKLALDVVHGLREEVFNSIQRLDGPGQDKLRTGQVISRTNSDLQQLQQMLTMLPVPLTVITYYLFGVIAMLWLSPRLTAVTVAVVLALGLVALWTRRRVFETSARAANDAAEVTEHVKETIDGVRVVKGFGQEEREVRWLDRASRALFDRRMRLMRVHAAPGATMLALPVLGQVAVLVYGGGMVMDGAIDIGTFIAFAAYLTMLTGPTRVFATYLVIAQRTRASAERIFELTDSRPEIHDGTRELPDQPTELVFEDVGFGYTHDEPVLRDVSFRVAAGETVAVVGPSGSGKSTLSLLIPRFYDATSGTVALGTGEGRVDIRELRLESLRSHVGVVFEEPFLFARTIRENIAYGHENATDEEIVAAAEAAGAHAFVSALPDGYDTRLTERGQNLSGGQRQRLALARALLNRPPVLIVDDATSAVDATTEAAIHRALEDHIGGDRVTVLIARRRSTLRLADRIVVLDGGRVADSGSYAELAGRSVLFQELIAGDTDDIDARTARTPGELWPGPEAADRPEETPPRRDRFAEIPPKALRAAGERTPPTVGAILRPVRGLLAVAVGLIAFDALARVVVPVLLQRGIDDGITAGSMSTVWWIAASCLGLCAANWFGYTYQTLVSSRASEAVQYALRLRSYRHLQRLGLDHYEKKSAGGLLTRMTVDIDSLSKFLQQGMVQGLVSVATMGGIAVAMLVLDWRLALAALAPFPLIALVTPVFRRLSSSAYQEARDQLGKVNSSLRENVAGLRVAQSHGKQHSTARHFSALSNLNRLIQVRGQRYISLYFPFLAFSSELSMALVVLAGGYLVADGTVTAGVLAAFLLLLGQFYGPIQQLSSIYDSYLQTRTSVRKVTELLATEPSQRPADHPVRVSGRFGGHLELRDVTYRYEGAAEDTLTIPELTVEAGRSVAVVGATGAGKSTLVKILARFYDPAAGTVRLDGIDILRYDLAGYRQRVGIVPQEAHLFEGDIAENIRYGRPDASDAEVTAAAEAVGATAAIARLPGGFRHPVRQAGGNLSAGERQLIALARVALIDPDVLLLDEATAMLDSGTETAVLDGMFSAARNKTALLVAHRLTTAARCDRVLVLDGGRPVEYGTHDELLAEDGAYARLWHSARLPSRPQRREEAETVA</sequence>
<feature type="domain" description="ABC transmembrane type-1" evidence="13">
    <location>
        <begin position="617"/>
        <end position="899"/>
    </location>
</feature>
<reference evidence="14" key="1">
    <citation type="submission" date="2016-12" db="EMBL/GenBank/DDBJ databases">
        <title>Genome sequence of Streptomyces antioxidans MUSC 164.</title>
        <authorList>
            <person name="Lee L.-H."/>
            <person name="Ser H.-L."/>
        </authorList>
    </citation>
    <scope>NUCLEOTIDE SEQUENCE [LARGE SCALE GENOMIC DNA]</scope>
    <source>
        <strain evidence="14">MUSC 164</strain>
    </source>
</reference>
<dbReference type="AlphaFoldDB" id="A0A1V4D231"/>
<feature type="compositionally biased region" description="Basic and acidic residues" evidence="10">
    <location>
        <begin position="572"/>
        <end position="584"/>
    </location>
</feature>
<dbReference type="InterPro" id="IPR003593">
    <property type="entry name" value="AAA+_ATPase"/>
</dbReference>
<dbReference type="PROSITE" id="PS00211">
    <property type="entry name" value="ABC_TRANSPORTER_1"/>
    <property type="match status" value="2"/>
</dbReference>
<evidence type="ECO:0000256" key="3">
    <source>
        <dbReference type="ARBA" id="ARBA00022475"/>
    </source>
</evidence>
<name>A0A1V4D231_9ACTN</name>
<evidence type="ECO:0000256" key="6">
    <source>
        <dbReference type="ARBA" id="ARBA00022840"/>
    </source>
</evidence>
<keyword evidence="4 11" id="KW-0812">Transmembrane</keyword>
<proteinExistence type="inferred from homology"/>
<keyword evidence="2" id="KW-0813">Transport</keyword>
<dbReference type="Gene3D" id="3.40.50.300">
    <property type="entry name" value="P-loop containing nucleotide triphosphate hydrolases"/>
    <property type="match status" value="2"/>
</dbReference>
<feature type="region of interest" description="Disordered" evidence="10">
    <location>
        <begin position="558"/>
        <end position="584"/>
    </location>
</feature>
<feature type="transmembrane region" description="Helical" evidence="11">
    <location>
        <begin position="250"/>
        <end position="276"/>
    </location>
</feature>
<keyword evidence="3" id="KW-1003">Cell membrane</keyword>
<dbReference type="PROSITE" id="PS50893">
    <property type="entry name" value="ABC_TRANSPORTER_2"/>
    <property type="match status" value="2"/>
</dbReference>
<feature type="transmembrane region" description="Helical" evidence="11">
    <location>
        <begin position="109"/>
        <end position="130"/>
    </location>
</feature>
<evidence type="ECO:0000313" key="15">
    <source>
        <dbReference type="Proteomes" id="UP000033615"/>
    </source>
</evidence>
<dbReference type="Pfam" id="PF00005">
    <property type="entry name" value="ABC_tran"/>
    <property type="match status" value="2"/>
</dbReference>
<feature type="transmembrane region" description="Helical" evidence="11">
    <location>
        <begin position="35"/>
        <end position="54"/>
    </location>
</feature>
<evidence type="ECO:0000256" key="1">
    <source>
        <dbReference type="ARBA" id="ARBA00004651"/>
    </source>
</evidence>
<protein>
    <submittedName>
        <fullName evidence="14">ABC transporter ATP-binding protein</fullName>
    </submittedName>
</protein>
<evidence type="ECO:0000256" key="2">
    <source>
        <dbReference type="ARBA" id="ARBA00022448"/>
    </source>
</evidence>
<dbReference type="CDD" id="cd18546">
    <property type="entry name" value="ABC_6TM_Rv0194_D2_like"/>
    <property type="match status" value="1"/>
</dbReference>
<keyword evidence="5" id="KW-0547">Nucleotide-binding</keyword>
<keyword evidence="8 11" id="KW-0472">Membrane</keyword>
<feature type="transmembrane region" description="Helical" evidence="11">
    <location>
        <begin position="756"/>
        <end position="774"/>
    </location>
</feature>
<dbReference type="PROSITE" id="PS50929">
    <property type="entry name" value="ABC_TM1F"/>
    <property type="match status" value="2"/>
</dbReference>
<feature type="domain" description="ABC transporter" evidence="12">
    <location>
        <begin position="934"/>
        <end position="1169"/>
    </location>
</feature>
<dbReference type="GO" id="GO:0016887">
    <property type="term" value="F:ATP hydrolysis activity"/>
    <property type="evidence" value="ECO:0007669"/>
    <property type="project" value="InterPro"/>
</dbReference>
<dbReference type="EMBL" id="LAKD02000052">
    <property type="protein sequence ID" value="OPF77336.1"/>
    <property type="molecule type" value="Genomic_DNA"/>
</dbReference>
<keyword evidence="7 11" id="KW-1133">Transmembrane helix</keyword>
<evidence type="ECO:0000256" key="5">
    <source>
        <dbReference type="ARBA" id="ARBA00022741"/>
    </source>
</evidence>
<evidence type="ECO:0000259" key="13">
    <source>
        <dbReference type="PROSITE" id="PS50929"/>
    </source>
</evidence>
<evidence type="ECO:0000256" key="8">
    <source>
        <dbReference type="ARBA" id="ARBA00023136"/>
    </source>
</evidence>
<feature type="transmembrane region" description="Helical" evidence="11">
    <location>
        <begin position="731"/>
        <end position="750"/>
    </location>
</feature>
<feature type="transmembrane region" description="Helical" evidence="11">
    <location>
        <begin position="868"/>
        <end position="887"/>
    </location>
</feature>
<evidence type="ECO:0000256" key="7">
    <source>
        <dbReference type="ARBA" id="ARBA00022989"/>
    </source>
</evidence>
<feature type="transmembrane region" description="Helical" evidence="11">
    <location>
        <begin position="614"/>
        <end position="633"/>
    </location>
</feature>
<feature type="transmembrane region" description="Helical" evidence="11">
    <location>
        <begin position="218"/>
        <end position="238"/>
    </location>
</feature>
<dbReference type="InterPro" id="IPR036640">
    <property type="entry name" value="ABC1_TM_sf"/>
</dbReference>
<feature type="transmembrane region" description="Helical" evidence="11">
    <location>
        <begin position="136"/>
        <end position="154"/>
    </location>
</feature>
<dbReference type="SMART" id="SM00382">
    <property type="entry name" value="AAA"/>
    <property type="match status" value="2"/>
</dbReference>
<comment type="similarity">
    <text evidence="9">Belongs to the ABC transporter superfamily. Lipid exporter (TC 3.A.1.106) family.</text>
</comment>
<feature type="transmembrane region" description="Helical" evidence="11">
    <location>
        <begin position="653"/>
        <end position="671"/>
    </location>
</feature>
<dbReference type="Gene3D" id="1.20.1560.10">
    <property type="entry name" value="ABC transporter type 1, transmembrane domain"/>
    <property type="match status" value="2"/>
</dbReference>
<evidence type="ECO:0000256" key="11">
    <source>
        <dbReference type="SAM" id="Phobius"/>
    </source>
</evidence>
<keyword evidence="15" id="KW-1185">Reference proteome</keyword>
<dbReference type="GO" id="GO:0015421">
    <property type="term" value="F:ABC-type oligopeptide transporter activity"/>
    <property type="evidence" value="ECO:0007669"/>
    <property type="project" value="TreeGrafter"/>
</dbReference>
<dbReference type="InterPro" id="IPR003439">
    <property type="entry name" value="ABC_transporter-like_ATP-bd"/>
</dbReference>
<evidence type="ECO:0000313" key="14">
    <source>
        <dbReference type="EMBL" id="OPF77336.1"/>
    </source>
</evidence>